<keyword evidence="3" id="KW-0479">Metal-binding</keyword>
<sequence length="196" mass="22111">MHPIIFLTQILILASVLAGFYVVIAGPLSGITPDYFYNGIDGYDTPAHFHARKLLSPDIEVQSGSLKGINKDGHQNWWTQFTNFFIKKIFLSALLFWFAFGLFCILIVIVIALVCYHIFHTYSRRHARDIELIPISSHRGVGDIEEAGQAECIICIEPYHGGDDTRTLSCGHVFHASCITEWLTRSTICPLCRRVP</sequence>
<feature type="transmembrane region" description="Helical" evidence="9">
    <location>
        <begin position="94"/>
        <end position="119"/>
    </location>
</feature>
<accession>A0AB40B7J1</accession>
<evidence type="ECO:0000256" key="7">
    <source>
        <dbReference type="ARBA" id="ARBA00023136"/>
    </source>
</evidence>
<gene>
    <name evidence="12" type="primary">LOC120259834</name>
</gene>
<dbReference type="PROSITE" id="PS50089">
    <property type="entry name" value="ZF_RING_2"/>
    <property type="match status" value="1"/>
</dbReference>
<dbReference type="Proteomes" id="UP001515500">
    <property type="component" value="Chromosome 5"/>
</dbReference>
<keyword evidence="6 9" id="KW-1133">Transmembrane helix</keyword>
<dbReference type="SMART" id="SM00184">
    <property type="entry name" value="RING"/>
    <property type="match status" value="1"/>
</dbReference>
<evidence type="ECO:0000256" key="1">
    <source>
        <dbReference type="ARBA" id="ARBA00004370"/>
    </source>
</evidence>
<dbReference type="GO" id="GO:0016020">
    <property type="term" value="C:membrane"/>
    <property type="evidence" value="ECO:0007669"/>
    <property type="project" value="UniProtKB-SubCell"/>
</dbReference>
<evidence type="ECO:0000259" key="10">
    <source>
        <dbReference type="PROSITE" id="PS50089"/>
    </source>
</evidence>
<dbReference type="PANTHER" id="PTHR46539">
    <property type="entry name" value="E3 UBIQUITIN-PROTEIN LIGASE ATL42"/>
    <property type="match status" value="1"/>
</dbReference>
<dbReference type="InterPro" id="IPR013083">
    <property type="entry name" value="Znf_RING/FYVE/PHD"/>
</dbReference>
<name>A0AB40B7J1_DIOCR</name>
<dbReference type="GeneID" id="120259834"/>
<evidence type="ECO:0000256" key="6">
    <source>
        <dbReference type="ARBA" id="ARBA00022989"/>
    </source>
</evidence>
<evidence type="ECO:0000256" key="3">
    <source>
        <dbReference type="ARBA" id="ARBA00022723"/>
    </source>
</evidence>
<dbReference type="SUPFAM" id="SSF57850">
    <property type="entry name" value="RING/U-box"/>
    <property type="match status" value="1"/>
</dbReference>
<dbReference type="Pfam" id="PF13639">
    <property type="entry name" value="zf-RING_2"/>
    <property type="match status" value="1"/>
</dbReference>
<evidence type="ECO:0000256" key="9">
    <source>
        <dbReference type="SAM" id="Phobius"/>
    </source>
</evidence>
<evidence type="ECO:0000256" key="8">
    <source>
        <dbReference type="PROSITE-ProRule" id="PRU00175"/>
    </source>
</evidence>
<dbReference type="Gene3D" id="3.30.40.10">
    <property type="entry name" value="Zinc/RING finger domain, C3HC4 (zinc finger)"/>
    <property type="match status" value="1"/>
</dbReference>
<keyword evidence="2 9" id="KW-0812">Transmembrane</keyword>
<evidence type="ECO:0000256" key="2">
    <source>
        <dbReference type="ARBA" id="ARBA00022692"/>
    </source>
</evidence>
<keyword evidence="11" id="KW-1185">Reference proteome</keyword>
<feature type="domain" description="RING-type" evidence="10">
    <location>
        <begin position="152"/>
        <end position="193"/>
    </location>
</feature>
<keyword evidence="7 9" id="KW-0472">Membrane</keyword>
<proteinExistence type="predicted"/>
<keyword evidence="4 8" id="KW-0863">Zinc-finger</keyword>
<protein>
    <submittedName>
        <fullName evidence="12">RING-H2 finger protein ATL56-like isoform X1</fullName>
    </submittedName>
</protein>
<evidence type="ECO:0000313" key="11">
    <source>
        <dbReference type="Proteomes" id="UP001515500"/>
    </source>
</evidence>
<dbReference type="PANTHER" id="PTHR46539:SF1">
    <property type="entry name" value="E3 UBIQUITIN-PROTEIN LIGASE ATL42"/>
    <property type="match status" value="1"/>
</dbReference>
<dbReference type="InterPro" id="IPR001841">
    <property type="entry name" value="Znf_RING"/>
</dbReference>
<dbReference type="RefSeq" id="XP_039123214.1">
    <property type="nucleotide sequence ID" value="XM_039267280.1"/>
</dbReference>
<evidence type="ECO:0000313" key="12">
    <source>
        <dbReference type="RefSeq" id="XP_039123214.1"/>
    </source>
</evidence>
<evidence type="ECO:0000256" key="4">
    <source>
        <dbReference type="ARBA" id="ARBA00022771"/>
    </source>
</evidence>
<dbReference type="GO" id="GO:0008270">
    <property type="term" value="F:zinc ion binding"/>
    <property type="evidence" value="ECO:0007669"/>
    <property type="project" value="UniProtKB-KW"/>
</dbReference>
<dbReference type="CDD" id="cd16454">
    <property type="entry name" value="RING-H2_PA-TM-RING"/>
    <property type="match status" value="1"/>
</dbReference>
<dbReference type="AlphaFoldDB" id="A0AB40B7J1"/>
<organism evidence="11 12">
    <name type="scientific">Dioscorea cayennensis subsp. rotundata</name>
    <name type="common">White Guinea yam</name>
    <name type="synonym">Dioscorea rotundata</name>
    <dbReference type="NCBI Taxonomy" id="55577"/>
    <lineage>
        <taxon>Eukaryota</taxon>
        <taxon>Viridiplantae</taxon>
        <taxon>Streptophyta</taxon>
        <taxon>Embryophyta</taxon>
        <taxon>Tracheophyta</taxon>
        <taxon>Spermatophyta</taxon>
        <taxon>Magnoliopsida</taxon>
        <taxon>Liliopsida</taxon>
        <taxon>Dioscoreales</taxon>
        <taxon>Dioscoreaceae</taxon>
        <taxon>Dioscorea</taxon>
    </lineage>
</organism>
<comment type="subcellular location">
    <subcellularLocation>
        <location evidence="1">Membrane</location>
    </subcellularLocation>
</comment>
<evidence type="ECO:0000256" key="5">
    <source>
        <dbReference type="ARBA" id="ARBA00022833"/>
    </source>
</evidence>
<reference evidence="12" key="1">
    <citation type="submission" date="2025-08" db="UniProtKB">
        <authorList>
            <consortium name="RefSeq"/>
        </authorList>
    </citation>
    <scope>IDENTIFICATION</scope>
</reference>
<keyword evidence="5" id="KW-0862">Zinc</keyword>